<organism evidence="2 3">
    <name type="scientific">Nisaea acidiphila</name>
    <dbReference type="NCBI Taxonomy" id="1862145"/>
    <lineage>
        <taxon>Bacteria</taxon>
        <taxon>Pseudomonadati</taxon>
        <taxon>Pseudomonadota</taxon>
        <taxon>Alphaproteobacteria</taxon>
        <taxon>Rhodospirillales</taxon>
        <taxon>Thalassobaculaceae</taxon>
        <taxon>Nisaea</taxon>
    </lineage>
</organism>
<accession>A0A9J7ANL5</accession>
<dbReference type="AlphaFoldDB" id="A0A9J7ANL5"/>
<dbReference type="KEGG" id="naci:NUH88_14045"/>
<dbReference type="EMBL" id="CP102480">
    <property type="protein sequence ID" value="UUX48530.1"/>
    <property type="molecule type" value="Genomic_DNA"/>
</dbReference>
<dbReference type="PANTHER" id="PTHR33608:SF6">
    <property type="entry name" value="BLL2464 PROTEIN"/>
    <property type="match status" value="1"/>
</dbReference>
<dbReference type="InterPro" id="IPR002881">
    <property type="entry name" value="DUF58"/>
</dbReference>
<dbReference type="Proteomes" id="UP001060336">
    <property type="component" value="Chromosome"/>
</dbReference>
<keyword evidence="3" id="KW-1185">Reference proteome</keyword>
<reference evidence="2" key="1">
    <citation type="submission" date="2022-08" db="EMBL/GenBank/DDBJ databases">
        <title>Nisaea acidiphila sp. nov., isolated from a marine algal debris and emended description of the genus Nisaea Urios et al. 2008.</title>
        <authorList>
            <person name="Kwon K."/>
        </authorList>
    </citation>
    <scope>NUCLEOTIDE SEQUENCE</scope>
    <source>
        <strain evidence="2">MEBiC11861</strain>
    </source>
</reference>
<gene>
    <name evidence="2" type="ORF">NUH88_14045</name>
</gene>
<feature type="domain" description="DUF58" evidence="1">
    <location>
        <begin position="45"/>
        <end position="247"/>
    </location>
</feature>
<evidence type="ECO:0000313" key="2">
    <source>
        <dbReference type="EMBL" id="UUX48530.1"/>
    </source>
</evidence>
<evidence type="ECO:0000259" key="1">
    <source>
        <dbReference type="Pfam" id="PF01882"/>
    </source>
</evidence>
<sequence>MRHHAEELAGKFSPLLVAAERVAATVSQGMHGRRRVGMGEAFWQFRPYQVTDSVRRIDWRRTARSDEVYVRETEWEASQSIWIWRDASPSMRFASDRALPEKAVRTDLIVLALGALLIEAGERIALLGEGTPPRGGRNGLNIFANTMENARDSAASRPALEHLPRHAAMVLVSDFMEPARDYADIIGHYAASGIQGFLLQVTDPAEEAFPFQGRIRFEGTESETAHLLRRADTVREAYVQKLARHRAQLKDACRRAGWFFAQHVTTETPESALLQLYAAMTRQDG</sequence>
<name>A0A9J7ANL5_9PROT</name>
<dbReference type="Pfam" id="PF01882">
    <property type="entry name" value="DUF58"/>
    <property type="match status" value="1"/>
</dbReference>
<dbReference type="PANTHER" id="PTHR33608">
    <property type="entry name" value="BLL2464 PROTEIN"/>
    <property type="match status" value="1"/>
</dbReference>
<protein>
    <submittedName>
        <fullName evidence="2">DUF58 domain-containing protein</fullName>
    </submittedName>
</protein>
<proteinExistence type="predicted"/>
<evidence type="ECO:0000313" key="3">
    <source>
        <dbReference type="Proteomes" id="UP001060336"/>
    </source>
</evidence>
<dbReference type="RefSeq" id="WP_257767037.1">
    <property type="nucleotide sequence ID" value="NZ_CP102480.1"/>
</dbReference>